<accession>A0A3S9P1V4</accession>
<protein>
    <submittedName>
        <fullName evidence="4">SDR family oxidoreductase</fullName>
    </submittedName>
</protein>
<dbReference type="EMBL" id="CP034562">
    <property type="protein sequence ID" value="AZQ62167.1"/>
    <property type="molecule type" value="Genomic_DNA"/>
</dbReference>
<dbReference type="OrthoDB" id="9775296at2"/>
<evidence type="ECO:0000256" key="3">
    <source>
        <dbReference type="RuleBase" id="RU000363"/>
    </source>
</evidence>
<dbReference type="PRINTS" id="PR00081">
    <property type="entry name" value="GDHRDH"/>
</dbReference>
<dbReference type="GO" id="GO:0016491">
    <property type="term" value="F:oxidoreductase activity"/>
    <property type="evidence" value="ECO:0007669"/>
    <property type="project" value="UniProtKB-KW"/>
</dbReference>
<sequence>MSKMIVVTGGSKGIGRAIINKFAGIGKNVVVCARNLADLEILKTEVEEVYNVTVHVFKADVSNKEECLGFIKYVNDLDEDVEILVNNAGVFVPGSIHNEEEGAFEMMMQTNMYSTYYITRGLINKMIEKKEGYIFNIASVASFVAYANGGSYAISKHAMLGFSRSLREEMKPYNIKVTSVMPGATYTNSWAGIDLPEDRFIKSQDIADLVFSAYNLSNSAVVEDIIVRPQLGDI</sequence>
<dbReference type="CDD" id="cd05233">
    <property type="entry name" value="SDR_c"/>
    <property type="match status" value="1"/>
</dbReference>
<dbReference type="PANTHER" id="PTHR42901">
    <property type="entry name" value="ALCOHOL DEHYDROGENASE"/>
    <property type="match status" value="1"/>
</dbReference>
<dbReference type="InterPro" id="IPR020904">
    <property type="entry name" value="Sc_DH/Rdtase_CS"/>
</dbReference>
<dbReference type="KEGG" id="fll:EI427_07940"/>
<dbReference type="SUPFAM" id="SSF51735">
    <property type="entry name" value="NAD(P)-binding Rossmann-fold domains"/>
    <property type="match status" value="1"/>
</dbReference>
<comment type="similarity">
    <text evidence="1 3">Belongs to the short-chain dehydrogenases/reductases (SDR) family.</text>
</comment>
<evidence type="ECO:0000256" key="2">
    <source>
        <dbReference type="ARBA" id="ARBA00023002"/>
    </source>
</evidence>
<evidence type="ECO:0000313" key="5">
    <source>
        <dbReference type="Proteomes" id="UP000267268"/>
    </source>
</evidence>
<dbReference type="Gene3D" id="3.40.50.720">
    <property type="entry name" value="NAD(P)-binding Rossmann-like Domain"/>
    <property type="match status" value="1"/>
</dbReference>
<name>A0A3S9P1V4_9BACT</name>
<dbReference type="InterPro" id="IPR002347">
    <property type="entry name" value="SDR_fam"/>
</dbReference>
<reference evidence="4 5" key="1">
    <citation type="submission" date="2018-12" db="EMBL/GenBank/DDBJ databases">
        <title>Flammeovirga pectinis sp. nov., isolated from the gut of the Korean scallop, Patinopecten yessoensis.</title>
        <authorList>
            <person name="Bae J.-W."/>
            <person name="Jeong Y.-S."/>
            <person name="Kang W."/>
        </authorList>
    </citation>
    <scope>NUCLEOTIDE SEQUENCE [LARGE SCALE GENOMIC DNA]</scope>
    <source>
        <strain evidence="4 5">L12M1</strain>
    </source>
</reference>
<dbReference type="PROSITE" id="PS00061">
    <property type="entry name" value="ADH_SHORT"/>
    <property type="match status" value="1"/>
</dbReference>
<evidence type="ECO:0000256" key="1">
    <source>
        <dbReference type="ARBA" id="ARBA00006484"/>
    </source>
</evidence>
<dbReference type="Pfam" id="PF00106">
    <property type="entry name" value="adh_short"/>
    <property type="match status" value="1"/>
</dbReference>
<dbReference type="PANTHER" id="PTHR42901:SF1">
    <property type="entry name" value="ALCOHOL DEHYDROGENASE"/>
    <property type="match status" value="1"/>
</dbReference>
<keyword evidence="2" id="KW-0560">Oxidoreductase</keyword>
<evidence type="ECO:0000313" key="4">
    <source>
        <dbReference type="EMBL" id="AZQ62167.1"/>
    </source>
</evidence>
<proteinExistence type="inferred from homology"/>
<dbReference type="InterPro" id="IPR036291">
    <property type="entry name" value="NAD(P)-bd_dom_sf"/>
</dbReference>
<dbReference type="Proteomes" id="UP000267268">
    <property type="component" value="Chromosome 1"/>
</dbReference>
<organism evidence="4 5">
    <name type="scientific">Flammeovirga pectinis</name>
    <dbReference type="NCBI Taxonomy" id="2494373"/>
    <lineage>
        <taxon>Bacteria</taxon>
        <taxon>Pseudomonadati</taxon>
        <taxon>Bacteroidota</taxon>
        <taxon>Cytophagia</taxon>
        <taxon>Cytophagales</taxon>
        <taxon>Flammeovirgaceae</taxon>
        <taxon>Flammeovirga</taxon>
    </lineage>
</organism>
<dbReference type="AlphaFoldDB" id="A0A3S9P1V4"/>
<gene>
    <name evidence="4" type="ORF">EI427_07940</name>
</gene>
<keyword evidence="5" id="KW-1185">Reference proteome</keyword>
<dbReference type="PRINTS" id="PR00080">
    <property type="entry name" value="SDRFAMILY"/>
</dbReference>